<evidence type="ECO:0000313" key="1">
    <source>
        <dbReference type="EMBL" id="MDE8603915.1"/>
    </source>
</evidence>
<proteinExistence type="predicted"/>
<name>A0ABT5WIN8_9GAMM</name>
<gene>
    <name evidence="1" type="ORF">M3I01_013510</name>
</gene>
<dbReference type="EMBL" id="JAMZEG020000003">
    <property type="protein sequence ID" value="MDE8603915.1"/>
    <property type="molecule type" value="Genomic_DNA"/>
</dbReference>
<dbReference type="RefSeq" id="WP_255896407.1">
    <property type="nucleotide sequence ID" value="NZ_JAMZEG020000003.1"/>
</dbReference>
<keyword evidence="2" id="KW-1185">Reference proteome</keyword>
<reference evidence="1" key="1">
    <citation type="submission" date="2023-01" db="EMBL/GenBank/DDBJ databases">
        <title>Psychroserpens sp. MSW6 and Marinomonas sp. RSW2, isolated from seawater.</title>
        <authorList>
            <person name="Kristyanto S."/>
            <person name="Jung J."/>
            <person name="Kim J.M."/>
            <person name="Jeon C.O."/>
        </authorList>
    </citation>
    <scope>NUCLEOTIDE SEQUENCE</scope>
    <source>
        <strain evidence="1">RSW2</strain>
    </source>
</reference>
<dbReference type="Proteomes" id="UP001139522">
    <property type="component" value="Unassembled WGS sequence"/>
</dbReference>
<sequence>MKQEKESALELCHQCMVKNGYKRKDQGSHTAILKDCPSCGERKPILSNRHWVMDDLKFSVGVYGDWVNGSRLEGKAPGYPVIKKYSEKCKGVIAWFITKEEAEECVDWKNKTPQ</sequence>
<comment type="caution">
    <text evidence="1">The sequence shown here is derived from an EMBL/GenBank/DDBJ whole genome shotgun (WGS) entry which is preliminary data.</text>
</comment>
<evidence type="ECO:0000313" key="2">
    <source>
        <dbReference type="Proteomes" id="UP001139522"/>
    </source>
</evidence>
<organism evidence="1 2">
    <name type="scientific">Marinomonas maritima</name>
    <dbReference type="NCBI Taxonomy" id="2940935"/>
    <lineage>
        <taxon>Bacteria</taxon>
        <taxon>Pseudomonadati</taxon>
        <taxon>Pseudomonadota</taxon>
        <taxon>Gammaproteobacteria</taxon>
        <taxon>Oceanospirillales</taxon>
        <taxon>Oceanospirillaceae</taxon>
        <taxon>Marinomonas</taxon>
    </lineage>
</organism>
<accession>A0ABT5WIN8</accession>
<protein>
    <submittedName>
        <fullName evidence="1">Uncharacterized protein</fullName>
    </submittedName>
</protein>